<sequence length="419" mass="43669">MTLVLEHLEAGDRRIVQAGQPFTLGTFPDATWSLAHSGKDGGGELRVTADGGGASVVLVRGTAHLDQRALPAGEARAVSDGAVIGLGAHRIAARFRTDLTDARATTAPTISAILADVAPGGITAESPVPARSDDDWIARLTGERKTKRPDWDRLGSFEHRSEVTAEKGERDVSLDTLRSGGAFLPDDWDMEASEGAVSDADARASQSRATGHVVPAKALSQKNVQVDRRVGPDGLAFLRGAGLSINELDDLTQDAMYALGAMLRTALDGVVDMERAALSRAADHGDEAANLVPGDSIRMILGAVQAGGEASADLDARLDALARTHAATHSGAYAFAAAARVLLDPDSLRANATNALRVGTATRAWALYEQRFAGGGDVPPLSDRALNAAIRASYLETEENGTADEVASPLPTPGGLPRK</sequence>
<evidence type="ECO:0000313" key="3">
    <source>
        <dbReference type="Proteomes" id="UP000186336"/>
    </source>
</evidence>
<organism evidence="2 3">
    <name type="scientific">Tateyamaria omphalii</name>
    <dbReference type="NCBI Taxonomy" id="299262"/>
    <lineage>
        <taxon>Bacteria</taxon>
        <taxon>Pseudomonadati</taxon>
        <taxon>Pseudomonadota</taxon>
        <taxon>Alphaproteobacteria</taxon>
        <taxon>Rhodobacterales</taxon>
        <taxon>Roseobacteraceae</taxon>
        <taxon>Tateyamaria</taxon>
    </lineage>
</organism>
<feature type="compositionally biased region" description="Pro residues" evidence="1">
    <location>
        <begin position="410"/>
        <end position="419"/>
    </location>
</feature>
<feature type="region of interest" description="Disordered" evidence="1">
    <location>
        <begin position="397"/>
        <end position="419"/>
    </location>
</feature>
<accession>A0A1P8MVE1</accession>
<dbReference type="EMBL" id="CP019312">
    <property type="protein sequence ID" value="APX11998.1"/>
    <property type="molecule type" value="Genomic_DNA"/>
</dbReference>
<dbReference type="KEGG" id="tom:BWR18_10140"/>
<dbReference type="RefSeq" id="WP_076627958.1">
    <property type="nucleotide sequence ID" value="NZ_CP019312.1"/>
</dbReference>
<evidence type="ECO:0000256" key="1">
    <source>
        <dbReference type="SAM" id="MobiDB-lite"/>
    </source>
</evidence>
<proteinExistence type="predicted"/>
<gene>
    <name evidence="2" type="ORF">BWR18_10140</name>
</gene>
<name>A0A1P8MVE1_9RHOB</name>
<evidence type="ECO:0000313" key="2">
    <source>
        <dbReference type="EMBL" id="APX11998.1"/>
    </source>
</evidence>
<dbReference type="Proteomes" id="UP000186336">
    <property type="component" value="Chromosome"/>
</dbReference>
<protein>
    <submittedName>
        <fullName evidence="2">Uncharacterized protein</fullName>
    </submittedName>
</protein>
<keyword evidence="3" id="KW-1185">Reference proteome</keyword>
<dbReference type="STRING" id="299262.BWR18_10140"/>
<reference evidence="2 3" key="1">
    <citation type="submission" date="2017-01" db="EMBL/GenBank/DDBJ databases">
        <title>Complete genome of Tateyamaria omphalii DOK1-4 isolated from seawater in Dokdo.</title>
        <authorList>
            <person name="Kim J.H."/>
            <person name="Chi W.-J."/>
        </authorList>
    </citation>
    <scope>NUCLEOTIDE SEQUENCE [LARGE SCALE GENOMIC DNA]</scope>
    <source>
        <strain evidence="2 3">DOK1-4</strain>
    </source>
</reference>
<dbReference type="AlphaFoldDB" id="A0A1P8MVE1"/>
<dbReference type="OrthoDB" id="7812748at2"/>